<organism evidence="9 10">
    <name type="scientific">Neisseria elongata subsp. nitroreducens</name>
    <dbReference type="NCBI Taxonomy" id="90367"/>
    <lineage>
        <taxon>Bacteria</taxon>
        <taxon>Pseudomonadati</taxon>
        <taxon>Pseudomonadota</taxon>
        <taxon>Betaproteobacteria</taxon>
        <taxon>Neisseriales</taxon>
        <taxon>Neisseriaceae</taxon>
        <taxon>Neisseria</taxon>
    </lineage>
</organism>
<dbReference type="GO" id="GO:0016787">
    <property type="term" value="F:hydrolase activity"/>
    <property type="evidence" value="ECO:0007669"/>
    <property type="project" value="UniProtKB-KW"/>
</dbReference>
<evidence type="ECO:0000256" key="6">
    <source>
        <dbReference type="ARBA" id="ARBA00022801"/>
    </source>
</evidence>
<dbReference type="InterPro" id="IPR008766">
    <property type="entry name" value="Replication_gene_A-like"/>
</dbReference>
<dbReference type="GO" id="GO:0004519">
    <property type="term" value="F:endonuclease activity"/>
    <property type="evidence" value="ECO:0007669"/>
    <property type="project" value="UniProtKB-KW"/>
</dbReference>
<comment type="function">
    <text evidence="1">Possible endonuclease which induces a single-strand cut and initiates DNA replication.</text>
</comment>
<evidence type="ECO:0000256" key="7">
    <source>
        <dbReference type="SAM" id="MobiDB-lite"/>
    </source>
</evidence>
<evidence type="ECO:0000259" key="8">
    <source>
        <dbReference type="Pfam" id="PF05840"/>
    </source>
</evidence>
<feature type="compositionally biased region" description="Pro residues" evidence="7">
    <location>
        <begin position="773"/>
        <end position="784"/>
    </location>
</feature>
<feature type="domain" description="Replication gene A protein-like" evidence="8">
    <location>
        <begin position="176"/>
        <end position="475"/>
    </location>
</feature>
<evidence type="ECO:0000313" key="9">
    <source>
        <dbReference type="EMBL" id="MBS9340050.1"/>
    </source>
</evidence>
<comment type="similarity">
    <text evidence="2">Belongs to the phage GPA family.</text>
</comment>
<keyword evidence="6" id="KW-0378">Hydrolase</keyword>
<reference evidence="9" key="1">
    <citation type="submission" date="2021-04" db="EMBL/GenBank/DDBJ databases">
        <title>Genomic characterization of endocarditis-associated Neisseria elongata subsp. nitroreducens.</title>
        <authorList>
            <person name="Schorner M."/>
            <person name="Passarelli-Araujo H."/>
            <person name="Scheffer M."/>
            <person name="Barazzetti F."/>
            <person name="Martins J."/>
            <person name="Machado H."/>
            <person name="Palmeiro J."/>
            <person name="Bazzo M."/>
        </authorList>
    </citation>
    <scope>NUCLEOTIDE SEQUENCE</scope>
    <source>
        <strain evidence="9">Nel_M001</strain>
    </source>
</reference>
<gene>
    <name evidence="9" type="ORF">J8641_04300</name>
</gene>
<dbReference type="RefSeq" id="WP_214037485.1">
    <property type="nucleotide sequence ID" value="NZ_JAGJWT010000002.1"/>
</dbReference>
<comment type="caution">
    <text evidence="9">The sequence shown here is derived from an EMBL/GenBank/DDBJ whole genome shotgun (WGS) entry which is preliminary data.</text>
</comment>
<name>A0A9X1CPG3_NEIEL</name>
<dbReference type="Pfam" id="PF05840">
    <property type="entry name" value="Phage_GPA"/>
    <property type="match status" value="1"/>
</dbReference>
<evidence type="ECO:0000256" key="3">
    <source>
        <dbReference type="ARBA" id="ARBA00022705"/>
    </source>
</evidence>
<dbReference type="GO" id="GO:0006260">
    <property type="term" value="P:DNA replication"/>
    <property type="evidence" value="ECO:0007669"/>
    <property type="project" value="UniProtKB-KW"/>
</dbReference>
<dbReference type="EMBL" id="JAGJWT010000002">
    <property type="protein sequence ID" value="MBS9340050.1"/>
    <property type="molecule type" value="Genomic_DNA"/>
</dbReference>
<sequence>MCAARWGCPPNFDPQTLRWTAPPFVAEEALRRLPFRLAAKFRREWLKRANGRGCAKHLRGYPQDARADKATCWLMEAVRPATGWAHKLDINADDGDIRAAAGVQSKAYFYENSRLLGVLGVMKEEAGRMGLDPLAAAAYRQAAYAAGVKKLCARATAEGVDVSRFAGAKQYRPEAVAARLCDKHFVARQMAKGFGRERENLLRSGFNGVHKRAALYASDEAVAAWRGRRSRNRALLEAMVMVNELGQEFALSELVEKSESNPRLRNAGLMVRIAGFETVADDLGHVGEFITLTCPSRFHAAVSASGERNPKYDGSTPRDASAYLQRVWARIRSALAKEGIKIYGFRVAEPHHDGCPHWHGLFFMPAEQRRCFREIVALHGCREDRGELGLSYMTSAAAKMAKARQVRDEVLARGGKAAKLEEIAATFQTEKEFWQGAKTAQFAKVKARVHFERIDKGRGSAAGYIAKYICKNIDGKNAFGESIGGDDEADGRDVVQTAERVLAWASLWGIRQFQQVGGPPVGVWRELRRLELAQTGLGHEDDLYRAAQAADAGDWGKFVMVMGGVDCRRDERPVQLYKEEQSLPNRYGEPRADRVRGLLETETGQYAISRVHVWEMRFGRGAAAAAGGKGGEAAPWTCVNNCRKTRFDPQQDGLRPSENPYVMNPQGFAAPDWEEIEVRDWLRVNGREWKGFIGDRERREYRKFAKEVADFFAGWRASPDEAEAAVRDAREKAVAAREKSEALWRWREHLADLEAMSAGVAALFGKRPSENRMPPPAARPPGMMPLPQRKTVGDALEKSAQTRQRVAAWREQVERLAGAVH</sequence>
<keyword evidence="4" id="KW-0540">Nuclease</keyword>
<dbReference type="AlphaFoldDB" id="A0A9X1CPG3"/>
<proteinExistence type="inferred from homology"/>
<keyword evidence="3" id="KW-0235">DNA replication</keyword>
<evidence type="ECO:0000313" key="10">
    <source>
        <dbReference type="Proteomes" id="UP000708805"/>
    </source>
</evidence>
<accession>A0A9X1CPG3</accession>
<evidence type="ECO:0000256" key="5">
    <source>
        <dbReference type="ARBA" id="ARBA00022759"/>
    </source>
</evidence>
<evidence type="ECO:0000256" key="4">
    <source>
        <dbReference type="ARBA" id="ARBA00022722"/>
    </source>
</evidence>
<dbReference type="Proteomes" id="UP000708805">
    <property type="component" value="Unassembled WGS sequence"/>
</dbReference>
<evidence type="ECO:0000256" key="2">
    <source>
        <dbReference type="ARBA" id="ARBA00009260"/>
    </source>
</evidence>
<feature type="region of interest" description="Disordered" evidence="7">
    <location>
        <begin position="766"/>
        <end position="801"/>
    </location>
</feature>
<evidence type="ECO:0000256" key="1">
    <source>
        <dbReference type="ARBA" id="ARBA00003293"/>
    </source>
</evidence>
<keyword evidence="5 9" id="KW-0255">Endonuclease</keyword>
<protein>
    <submittedName>
        <fullName evidence="9">Replication endonuclease</fullName>
    </submittedName>
</protein>